<proteinExistence type="predicted"/>
<reference evidence="1" key="1">
    <citation type="submission" date="2023-04" db="EMBL/GenBank/DDBJ databases">
        <title>A chromosome-level genome assembly of the parasitoid wasp Eretmocerus hayati.</title>
        <authorList>
            <person name="Zhong Y."/>
            <person name="Liu S."/>
            <person name="Liu Y."/>
        </authorList>
    </citation>
    <scope>NUCLEOTIDE SEQUENCE</scope>
    <source>
        <strain evidence="1">ZJU_SS_LIU_2023</strain>
    </source>
</reference>
<dbReference type="EMBL" id="CM056744">
    <property type="protein sequence ID" value="KAJ8665466.1"/>
    <property type="molecule type" value="Genomic_DNA"/>
</dbReference>
<comment type="caution">
    <text evidence="1">The sequence shown here is derived from an EMBL/GenBank/DDBJ whole genome shotgun (WGS) entry which is preliminary data.</text>
</comment>
<keyword evidence="2" id="KW-1185">Reference proteome</keyword>
<dbReference type="Proteomes" id="UP001239111">
    <property type="component" value="Chromosome 4"/>
</dbReference>
<sequence length="114" mass="12735">MFEELRLELNGVEINQTKNVGITTTLKNYLSSASSTELRMVNAGWHTDHFPIANNGVSNFCIPLNKLLGFCEDYKKVILNAKQESVLIRAKSDSNCFVVTQDATSPEITINKIQ</sequence>
<organism evidence="1 2">
    <name type="scientific">Eretmocerus hayati</name>
    <dbReference type="NCBI Taxonomy" id="131215"/>
    <lineage>
        <taxon>Eukaryota</taxon>
        <taxon>Metazoa</taxon>
        <taxon>Ecdysozoa</taxon>
        <taxon>Arthropoda</taxon>
        <taxon>Hexapoda</taxon>
        <taxon>Insecta</taxon>
        <taxon>Pterygota</taxon>
        <taxon>Neoptera</taxon>
        <taxon>Endopterygota</taxon>
        <taxon>Hymenoptera</taxon>
        <taxon>Apocrita</taxon>
        <taxon>Proctotrupomorpha</taxon>
        <taxon>Chalcidoidea</taxon>
        <taxon>Aphelinidae</taxon>
        <taxon>Aphelininae</taxon>
        <taxon>Eretmocerus</taxon>
    </lineage>
</organism>
<accession>A0ACC2N359</accession>
<evidence type="ECO:0000313" key="2">
    <source>
        <dbReference type="Proteomes" id="UP001239111"/>
    </source>
</evidence>
<protein>
    <submittedName>
        <fullName evidence="1">Uncharacterized protein</fullName>
    </submittedName>
</protein>
<evidence type="ECO:0000313" key="1">
    <source>
        <dbReference type="EMBL" id="KAJ8665466.1"/>
    </source>
</evidence>
<name>A0ACC2N359_9HYME</name>
<gene>
    <name evidence="1" type="ORF">QAD02_007128</name>
</gene>